<keyword evidence="7 14" id="KW-1133">Transmembrane helix</keyword>
<evidence type="ECO:0000256" key="9">
    <source>
        <dbReference type="ARBA" id="ARBA00023137"/>
    </source>
</evidence>
<evidence type="ECO:0000256" key="7">
    <source>
        <dbReference type="ARBA" id="ARBA00022989"/>
    </source>
</evidence>
<feature type="domain" description="Eph LBD" evidence="16">
    <location>
        <begin position="760"/>
        <end position="952"/>
    </location>
</feature>
<dbReference type="InterPro" id="IPR001245">
    <property type="entry name" value="Ser-Thr/Tyr_kinase_cat_dom"/>
</dbReference>
<evidence type="ECO:0000256" key="14">
    <source>
        <dbReference type="SAM" id="Phobius"/>
    </source>
</evidence>
<accession>A0ABN8LR63</accession>
<dbReference type="SUPFAM" id="SSF56112">
    <property type="entry name" value="Protein kinase-like (PK-like)"/>
    <property type="match status" value="2"/>
</dbReference>
<feature type="non-terminal residue" evidence="17">
    <location>
        <position position="1620"/>
    </location>
</feature>
<dbReference type="PROSITE" id="PS51550">
    <property type="entry name" value="EPH_LBD"/>
    <property type="match status" value="2"/>
</dbReference>
<evidence type="ECO:0000256" key="12">
    <source>
        <dbReference type="ARBA" id="ARBA00051243"/>
    </source>
</evidence>
<keyword evidence="6" id="KW-0418">Kinase</keyword>
<gene>
    <name evidence="17" type="ORF">PEVE_00041997</name>
</gene>
<evidence type="ECO:0000256" key="11">
    <source>
        <dbReference type="ARBA" id="ARBA00023180"/>
    </source>
</evidence>
<keyword evidence="13" id="KW-0067">ATP-binding</keyword>
<evidence type="ECO:0000256" key="10">
    <source>
        <dbReference type="ARBA" id="ARBA00023170"/>
    </source>
</evidence>
<dbReference type="SUPFAM" id="SSF57184">
    <property type="entry name" value="Growth factor receptor domain"/>
    <property type="match status" value="1"/>
</dbReference>
<dbReference type="InterPro" id="IPR001090">
    <property type="entry name" value="Ephrin_rcpt_lig-bd_dom"/>
</dbReference>
<keyword evidence="8 14" id="KW-0472">Membrane</keyword>
<dbReference type="SMART" id="SM00219">
    <property type="entry name" value="TyrKc"/>
    <property type="match status" value="2"/>
</dbReference>
<dbReference type="InterPro" id="IPR017441">
    <property type="entry name" value="Protein_kinase_ATP_BS"/>
</dbReference>
<dbReference type="Gene3D" id="2.60.40.1770">
    <property type="entry name" value="ephrin a2 ectodomain"/>
    <property type="match status" value="2"/>
</dbReference>
<feature type="domain" description="Eph LBD" evidence="16">
    <location>
        <begin position="1"/>
        <end position="146"/>
    </location>
</feature>
<dbReference type="InterPro" id="IPR036116">
    <property type="entry name" value="FN3_sf"/>
</dbReference>
<keyword evidence="10" id="KW-0675">Receptor</keyword>
<dbReference type="SUPFAM" id="SSF49265">
    <property type="entry name" value="Fibronectin type III"/>
    <property type="match status" value="1"/>
</dbReference>
<evidence type="ECO:0000256" key="4">
    <source>
        <dbReference type="ARBA" id="ARBA00022692"/>
    </source>
</evidence>
<feature type="transmembrane region" description="Helical" evidence="14">
    <location>
        <begin position="1226"/>
        <end position="1259"/>
    </location>
</feature>
<evidence type="ECO:0000256" key="1">
    <source>
        <dbReference type="ARBA" id="ARBA00004479"/>
    </source>
</evidence>
<dbReference type="InterPro" id="IPR011009">
    <property type="entry name" value="Kinase-like_dom_sf"/>
</dbReference>
<feature type="binding site" evidence="13">
    <location>
        <position position="1350"/>
    </location>
    <ligand>
        <name>ATP</name>
        <dbReference type="ChEBI" id="CHEBI:30616"/>
    </ligand>
</feature>
<evidence type="ECO:0000256" key="3">
    <source>
        <dbReference type="ARBA" id="ARBA00022679"/>
    </source>
</evidence>
<comment type="subcellular location">
    <subcellularLocation>
        <location evidence="1">Membrane</location>
        <topology evidence="1">Single-pass type I membrane protein</topology>
    </subcellularLocation>
</comment>
<sequence length="1620" mass="183458">MFLSSQTYSVCDITFATEPTNWLRTDFIAVKDAKMLNIKLKYNLLRCPPTASSFCKHKWSIYVLHVDKELIGVDLNPLTANEVTYQEVETIAPTVLPAPGKTDSYDYDVKIVTKKGGVYLAFLDQGACLSLSSVIVSYNYCPEIDRVLVRFSRAAAPVNGSSLEEQTGRCTDVNSVNKVKLSGVCLSNGEWNITDAIKCFCKPGYKLVNGTGGNVLECSACLKGFYMSVTNNSKCDECPANSASNTGRTGCLCHEGFYKKPELHVAPCKALPKAPRNANVTVVKETYVEILIENASFSFSCGRTKMEVSNKMMSYTKNTPFKYIIASRRLNKEDVFAFSCGRAKTIRIRFENSAPTKLQIDWSYFYFVPVCIESFVFVSVVFILVVVVVFLRSRRKRKEDHVMPEEGSSNTHPMEELNLLEVVEERNEDDAVNVPEYLEIINSPSFELKRGKIAIKRLLGSGNFCKVYKATLDNDTVAVKSLKARATSKDKQDMITELNVMKRLKPHPHVLKLIGCCSISDPLLIVLEYLPYGDLLGYLRKSRGHLDNYNTGEKKPASKLTAKDLLSFAWMIADGMHYLATMKVIHRDLAARNILVSENQVCKISDFGLARDVNDDIYVRSSQARLPVKWMPPESLFHGESSTMSDVWSYGIVLWEVFTIGDSPYPGFTARQTVSMLERGYRMQRPIHISEELFSIMSECWSEKPEERPTFKWICTAANRLIKDTKIYINLDDYNDADYVNFDMAEEAQNDQTFLMVCKWYFWSAIFATVALISWSSAEYKVLYQTPNDHWNWHPRSNSVPGISEWSYSPGSNLYSLCSILDSIPQEPNNWLLSTLIDIQRIQRVQLTIFYTIDPPCSVNPNAKFCNDSFDVFVWESDIKVTADKIPNPINSNSSYRKLVTISGPTGSQRTLLTIPLQAKKQYIVLGFHDQVGCEVLYSVKVTYNVCPATTLQDNLVYLPETVAPSRLLESIPVEGMCTADSSHIQGSLNVWCESSGQWNASQFEGKCVCNEDMENIGGTCSGCSEGTYNNGKGLNCTGVKIQLPCYFEKCSLKSRNVLWVVRQLQCREKPVVIILHDYCLSGLPYTFFPKIFLQVAMCYEEFLIQSVRQFDKSINHTFIPGKPKVSVQQAGVSVIVLSWELKCKNGLIEKFIMAYFIVDDNSDEQIVTTTKTKLQIEKLVPGKTYEFQLVNVYYSVSAFSLYFYSSLYIFAVISRPFACNYGYWLLLLNIVPTICLLIVFVLCLHLIIISVCALFIYLFFNFRKGGTSDERENMLLREQGMAGNQHTITYGLLERNSDHVTNHTQYVEINEIHSYELKRDDIKFERLVGSGNFGEVFKATIDNNTVAVKSLKGSASAKDKQDMVTELNVMKSLKPHPHVLKLIGCCSVSDPLLIVFEYLPYGDLLGYLRKSRGHLDNYNTGEKKPASKLTAKDLLSFAWMIGDGMQYLATMKVVHRDLAARNILVGENQVCKISDFGLARGVKGDIYVRTSQARLPVKWMPPESLFHGESSTMSDVWSYGIVLWETVLFVTGDSPYPGFNSQEVTSLIEKGYRMQRPVHISEELFSVLTECWAENPKERPSFQWICAAIKRLMKDQKVHLNLDEYNDEDYVNFDMIDEK</sequence>
<dbReference type="CDD" id="cd00192">
    <property type="entry name" value="PTKc"/>
    <property type="match status" value="2"/>
</dbReference>
<comment type="caution">
    <text evidence="17">The sequence shown here is derived from an EMBL/GenBank/DDBJ whole genome shotgun (WGS) entry which is preliminary data.</text>
</comment>
<proteinExistence type="predicted"/>
<dbReference type="InterPro" id="IPR003961">
    <property type="entry name" value="FN3_dom"/>
</dbReference>
<dbReference type="InterPro" id="IPR013783">
    <property type="entry name" value="Ig-like_fold"/>
</dbReference>
<dbReference type="InterPro" id="IPR009030">
    <property type="entry name" value="Growth_fac_rcpt_cys_sf"/>
</dbReference>
<name>A0ABN8LR63_9CNID</name>
<dbReference type="EC" id="2.7.10.1" evidence="2"/>
<evidence type="ECO:0000259" key="15">
    <source>
        <dbReference type="PROSITE" id="PS50011"/>
    </source>
</evidence>
<keyword evidence="5" id="KW-0677">Repeat</keyword>
<dbReference type="CDD" id="cd00185">
    <property type="entry name" value="TNFRSF"/>
    <property type="match status" value="1"/>
</dbReference>
<dbReference type="Pfam" id="PF07714">
    <property type="entry name" value="PK_Tyr_Ser-Thr"/>
    <property type="match status" value="2"/>
</dbReference>
<evidence type="ECO:0000256" key="13">
    <source>
        <dbReference type="PROSITE-ProRule" id="PRU10141"/>
    </source>
</evidence>
<dbReference type="Gene3D" id="2.60.120.260">
    <property type="entry name" value="Galactose-binding domain-like"/>
    <property type="match status" value="2"/>
</dbReference>
<dbReference type="InterPro" id="IPR020635">
    <property type="entry name" value="Tyr_kinase_cat_dom"/>
</dbReference>
<dbReference type="InterPro" id="IPR050122">
    <property type="entry name" value="RTK"/>
</dbReference>
<dbReference type="PROSITE" id="PS00107">
    <property type="entry name" value="PROTEIN_KINASE_ATP"/>
    <property type="match status" value="1"/>
</dbReference>
<dbReference type="SMART" id="SM00615">
    <property type="entry name" value="EPH_lbd"/>
    <property type="match status" value="1"/>
</dbReference>
<dbReference type="EMBL" id="CALNXI010000081">
    <property type="protein sequence ID" value="CAH3018215.1"/>
    <property type="molecule type" value="Genomic_DNA"/>
</dbReference>
<dbReference type="PROSITE" id="PS50011">
    <property type="entry name" value="PROTEIN_KINASE_DOM"/>
    <property type="match status" value="2"/>
</dbReference>
<protein>
    <recommendedName>
        <fullName evidence="2">receptor protein-tyrosine kinase</fullName>
        <ecNumber evidence="2">2.7.10.1</ecNumber>
    </recommendedName>
</protein>
<feature type="transmembrane region" description="Helical" evidence="14">
    <location>
        <begin position="1193"/>
        <end position="1214"/>
    </location>
</feature>
<dbReference type="Gene3D" id="2.10.50.10">
    <property type="entry name" value="Tumor Necrosis Factor Receptor, subunit A, domain 2"/>
    <property type="match status" value="1"/>
</dbReference>
<keyword evidence="4 14" id="KW-0812">Transmembrane</keyword>
<evidence type="ECO:0000256" key="5">
    <source>
        <dbReference type="ARBA" id="ARBA00022737"/>
    </source>
</evidence>
<evidence type="ECO:0000313" key="17">
    <source>
        <dbReference type="EMBL" id="CAH3018215.1"/>
    </source>
</evidence>
<evidence type="ECO:0000256" key="2">
    <source>
        <dbReference type="ARBA" id="ARBA00011902"/>
    </source>
</evidence>
<evidence type="ECO:0000256" key="8">
    <source>
        <dbReference type="ARBA" id="ARBA00023136"/>
    </source>
</evidence>
<feature type="domain" description="Protein kinase" evidence="15">
    <location>
        <begin position="453"/>
        <end position="722"/>
    </location>
</feature>
<dbReference type="Gene3D" id="1.10.510.10">
    <property type="entry name" value="Transferase(Phosphotransferase) domain 1"/>
    <property type="match status" value="2"/>
</dbReference>
<dbReference type="Proteomes" id="UP001159427">
    <property type="component" value="Unassembled WGS sequence"/>
</dbReference>
<dbReference type="PRINTS" id="PR00109">
    <property type="entry name" value="TYRKINASE"/>
</dbReference>
<feature type="transmembrane region" description="Helical" evidence="14">
    <location>
        <begin position="364"/>
        <end position="391"/>
    </location>
</feature>
<dbReference type="CDD" id="cd00063">
    <property type="entry name" value="FN3"/>
    <property type="match status" value="1"/>
</dbReference>
<organism evidence="17 18">
    <name type="scientific">Porites evermanni</name>
    <dbReference type="NCBI Taxonomy" id="104178"/>
    <lineage>
        <taxon>Eukaryota</taxon>
        <taxon>Metazoa</taxon>
        <taxon>Cnidaria</taxon>
        <taxon>Anthozoa</taxon>
        <taxon>Hexacorallia</taxon>
        <taxon>Scleractinia</taxon>
        <taxon>Fungiina</taxon>
        <taxon>Poritidae</taxon>
        <taxon>Porites</taxon>
    </lineage>
</organism>
<keyword evidence="9" id="KW-0829">Tyrosine-protein kinase</keyword>
<dbReference type="Gene3D" id="2.60.40.10">
    <property type="entry name" value="Immunoglobulins"/>
    <property type="match status" value="1"/>
</dbReference>
<reference evidence="17 18" key="1">
    <citation type="submission" date="2022-05" db="EMBL/GenBank/DDBJ databases">
        <authorList>
            <consortium name="Genoscope - CEA"/>
            <person name="William W."/>
        </authorList>
    </citation>
    <scope>NUCLEOTIDE SEQUENCE [LARGE SCALE GENOMIC DNA]</scope>
</reference>
<keyword evidence="3" id="KW-0808">Transferase</keyword>
<dbReference type="SUPFAM" id="SSF49785">
    <property type="entry name" value="Galactose-binding domain-like"/>
    <property type="match status" value="2"/>
</dbReference>
<dbReference type="InterPro" id="IPR000719">
    <property type="entry name" value="Prot_kinase_dom"/>
</dbReference>
<dbReference type="PANTHER" id="PTHR24416">
    <property type="entry name" value="TYROSINE-PROTEIN KINASE RECEPTOR"/>
    <property type="match status" value="1"/>
</dbReference>
<feature type="domain" description="Protein kinase" evidence="15">
    <location>
        <begin position="1323"/>
        <end position="1603"/>
    </location>
</feature>
<keyword evidence="18" id="KW-1185">Reference proteome</keyword>
<evidence type="ECO:0000313" key="18">
    <source>
        <dbReference type="Proteomes" id="UP001159427"/>
    </source>
</evidence>
<dbReference type="Pfam" id="PF01404">
    <property type="entry name" value="Ephrin_lbd"/>
    <property type="match status" value="2"/>
</dbReference>
<evidence type="ECO:0000256" key="6">
    <source>
        <dbReference type="ARBA" id="ARBA00022777"/>
    </source>
</evidence>
<dbReference type="PANTHER" id="PTHR24416:SF621">
    <property type="entry name" value="TYROSINE KINASE RECEPTOR CAD96CA"/>
    <property type="match status" value="1"/>
</dbReference>
<keyword evidence="13" id="KW-0547">Nucleotide-binding</keyword>
<dbReference type="PROSITE" id="PS00109">
    <property type="entry name" value="PROTEIN_KINASE_TYR"/>
    <property type="match status" value="2"/>
</dbReference>
<dbReference type="Gene3D" id="3.30.200.20">
    <property type="entry name" value="Phosphorylase Kinase, domain 1"/>
    <property type="match status" value="2"/>
</dbReference>
<dbReference type="InterPro" id="IPR008266">
    <property type="entry name" value="Tyr_kinase_AS"/>
</dbReference>
<comment type="catalytic activity">
    <reaction evidence="12">
        <text>L-tyrosyl-[protein] + ATP = O-phospho-L-tyrosyl-[protein] + ADP + H(+)</text>
        <dbReference type="Rhea" id="RHEA:10596"/>
        <dbReference type="Rhea" id="RHEA-COMP:10136"/>
        <dbReference type="Rhea" id="RHEA-COMP:20101"/>
        <dbReference type="ChEBI" id="CHEBI:15378"/>
        <dbReference type="ChEBI" id="CHEBI:30616"/>
        <dbReference type="ChEBI" id="CHEBI:46858"/>
        <dbReference type="ChEBI" id="CHEBI:61978"/>
        <dbReference type="ChEBI" id="CHEBI:456216"/>
        <dbReference type="EC" id="2.7.10.1"/>
    </reaction>
</comment>
<keyword evidence="11" id="KW-0325">Glycoprotein</keyword>
<dbReference type="InterPro" id="IPR008979">
    <property type="entry name" value="Galactose-bd-like_sf"/>
</dbReference>
<evidence type="ECO:0000259" key="16">
    <source>
        <dbReference type="PROSITE" id="PS51550"/>
    </source>
</evidence>